<organism evidence="2 3">
    <name type="scientific">Pristionchus pacificus</name>
    <name type="common">Parasitic nematode worm</name>
    <dbReference type="NCBI Taxonomy" id="54126"/>
    <lineage>
        <taxon>Eukaryota</taxon>
        <taxon>Metazoa</taxon>
        <taxon>Ecdysozoa</taxon>
        <taxon>Nematoda</taxon>
        <taxon>Chromadorea</taxon>
        <taxon>Rhabditida</taxon>
        <taxon>Rhabditina</taxon>
        <taxon>Diplogasteromorpha</taxon>
        <taxon>Diplogasteroidea</taxon>
        <taxon>Neodiplogasteridae</taxon>
        <taxon>Pristionchus</taxon>
    </lineage>
</organism>
<dbReference type="EnsemblMetazoa" id="PPA05645.1">
    <property type="protein sequence ID" value="PPA05645.1"/>
    <property type="gene ID" value="WBGene00095199"/>
</dbReference>
<feature type="region of interest" description="Disordered" evidence="1">
    <location>
        <begin position="176"/>
        <end position="260"/>
    </location>
</feature>
<evidence type="ECO:0000256" key="1">
    <source>
        <dbReference type="SAM" id="MobiDB-lite"/>
    </source>
</evidence>
<proteinExistence type="predicted"/>
<evidence type="ECO:0000313" key="2">
    <source>
        <dbReference type="EnsemblMetazoa" id="PPA05645.1"/>
    </source>
</evidence>
<reference evidence="3" key="1">
    <citation type="journal article" date="2008" name="Nat. Genet.">
        <title>The Pristionchus pacificus genome provides a unique perspective on nematode lifestyle and parasitism.</title>
        <authorList>
            <person name="Dieterich C."/>
            <person name="Clifton S.W."/>
            <person name="Schuster L.N."/>
            <person name="Chinwalla A."/>
            <person name="Delehaunty K."/>
            <person name="Dinkelacker I."/>
            <person name="Fulton L."/>
            <person name="Fulton R."/>
            <person name="Godfrey J."/>
            <person name="Minx P."/>
            <person name="Mitreva M."/>
            <person name="Roeseler W."/>
            <person name="Tian H."/>
            <person name="Witte H."/>
            <person name="Yang S.P."/>
            <person name="Wilson R.K."/>
            <person name="Sommer R.J."/>
        </authorList>
    </citation>
    <scope>NUCLEOTIDE SEQUENCE [LARGE SCALE GENOMIC DNA]</scope>
    <source>
        <strain evidence="3">PS312</strain>
    </source>
</reference>
<feature type="compositionally biased region" description="Basic and acidic residues" evidence="1">
    <location>
        <begin position="549"/>
        <end position="558"/>
    </location>
</feature>
<name>A0A2A6CTV0_PRIPA</name>
<keyword evidence="3" id="KW-1185">Reference proteome</keyword>
<feature type="region of interest" description="Disordered" evidence="1">
    <location>
        <begin position="410"/>
        <end position="429"/>
    </location>
</feature>
<feature type="region of interest" description="Disordered" evidence="1">
    <location>
        <begin position="545"/>
        <end position="570"/>
    </location>
</feature>
<feature type="region of interest" description="Disordered" evidence="1">
    <location>
        <begin position="357"/>
        <end position="383"/>
    </location>
</feature>
<evidence type="ECO:0000313" key="3">
    <source>
        <dbReference type="Proteomes" id="UP000005239"/>
    </source>
</evidence>
<reference evidence="2" key="2">
    <citation type="submission" date="2022-06" db="UniProtKB">
        <authorList>
            <consortium name="EnsemblMetazoa"/>
        </authorList>
    </citation>
    <scope>IDENTIFICATION</scope>
    <source>
        <strain evidence="2">PS312</strain>
    </source>
</reference>
<dbReference type="AlphaFoldDB" id="A0A2A6CTV0"/>
<accession>A0A2A6CTV0</accession>
<feature type="compositionally biased region" description="Low complexity" evidence="1">
    <location>
        <begin position="357"/>
        <end position="379"/>
    </location>
</feature>
<gene>
    <name evidence="2" type="primary">WBGene00095199</name>
</gene>
<sequence length="663" mass="75241">MATSLKPLPSIPPPSLLSVHQLVDVRKPTHNHSIHLRDTFVVLRAGIRGGKMERNLNEGQQVNGDAIEDPFADFPEPPADIGGWNDNAFMPIQDQQFFPPIGDFNQFPQYDQHQAYQQGYGNYYNQQPYQDPNAFYVPDLRPMPFQEQYNGHRHEQYQPFPDQPVAQVPQDFHQSQALQQPADGDNRIQHSPNRDPVEQNPPQQFHQPPQPALAETVVRTSPQDKPTPYPKSKSAENRQPSSPHSPALRGALTPTLPYENPMQRMKELTRQSYGGSLAASAAAAEAAEARRNSPQRHQKKEGAEMTVKDALQKHYQEQKRQKKQLRDQYYHQKLPNTSPIPTDLIFPKPIITEQGIHQQSSSLLAHSQPQEQSTTTPAIPILPPIETPKISHVENTSRPNGDVVTLLNTGTPLNEYPTPPSTRTDNIPLVHLDSSDDHNTDEEDKISLITELSHPNTPEESLAPLLTEQQRKDLNNKIKEEARAKTRSFMLLDAIKGIPMTPYERNLMRRRRQGLHLGTFSLIAKDTFNLQEDISAVRTDLPSNVTRKRPLEEKEGTKNESLPLKPGPRMEMNENGEMVERVYVHVHHANVNDPEYTENGVIMLKEEFHKQEKRPDMISYSYGTPVCPYEYCLWRVKRFDLAKPAPPESSLPSLPSLSSHPTP</sequence>
<feature type="region of interest" description="Disordered" evidence="1">
    <location>
        <begin position="284"/>
        <end position="306"/>
    </location>
</feature>
<dbReference type="Proteomes" id="UP000005239">
    <property type="component" value="Unassembled WGS sequence"/>
</dbReference>
<accession>A0A8R1Y9E2</accession>
<feature type="region of interest" description="Disordered" evidence="1">
    <location>
        <begin position="644"/>
        <end position="663"/>
    </location>
</feature>
<feature type="compositionally biased region" description="Basic and acidic residues" evidence="1">
    <location>
        <begin position="184"/>
        <end position="197"/>
    </location>
</feature>
<protein>
    <submittedName>
        <fullName evidence="2">Uncharacterized protein</fullName>
    </submittedName>
</protein>
<feature type="compositionally biased region" description="Low complexity" evidence="1">
    <location>
        <begin position="650"/>
        <end position="663"/>
    </location>
</feature>